<dbReference type="EMBL" id="JAPZBU010000011">
    <property type="protein sequence ID" value="KAJ5379364.1"/>
    <property type="molecule type" value="Genomic_DNA"/>
</dbReference>
<name>A0A9W9SKF7_9EURO</name>
<dbReference type="RefSeq" id="XP_056483150.1">
    <property type="nucleotide sequence ID" value="XM_056637120.1"/>
</dbReference>
<accession>A0A9W9SKF7</accession>
<dbReference type="PANTHER" id="PTHR33119">
    <property type="entry name" value="IFI3P"/>
    <property type="match status" value="1"/>
</dbReference>
<keyword evidence="3" id="KW-1185">Reference proteome</keyword>
<proteinExistence type="predicted"/>
<evidence type="ECO:0000313" key="2">
    <source>
        <dbReference type="EMBL" id="KAJ5379364.1"/>
    </source>
</evidence>
<dbReference type="Proteomes" id="UP001147747">
    <property type="component" value="Unassembled WGS sequence"/>
</dbReference>
<organism evidence="2 3">
    <name type="scientific">Penicillium cosmopolitanum</name>
    <dbReference type="NCBI Taxonomy" id="1131564"/>
    <lineage>
        <taxon>Eukaryota</taxon>
        <taxon>Fungi</taxon>
        <taxon>Dikarya</taxon>
        <taxon>Ascomycota</taxon>
        <taxon>Pezizomycotina</taxon>
        <taxon>Eurotiomycetes</taxon>
        <taxon>Eurotiomycetidae</taxon>
        <taxon>Eurotiales</taxon>
        <taxon>Aspergillaceae</taxon>
        <taxon>Penicillium</taxon>
    </lineage>
</organism>
<protein>
    <recommendedName>
        <fullName evidence="1">DUF4246 domain-containing protein</fullName>
    </recommendedName>
</protein>
<dbReference type="InterPro" id="IPR025340">
    <property type="entry name" value="DUF4246"/>
</dbReference>
<evidence type="ECO:0000259" key="1">
    <source>
        <dbReference type="Pfam" id="PF14033"/>
    </source>
</evidence>
<dbReference type="PANTHER" id="PTHR33119:SF1">
    <property type="entry name" value="FE2OG DIOXYGENASE DOMAIN-CONTAINING PROTEIN"/>
    <property type="match status" value="1"/>
</dbReference>
<comment type="caution">
    <text evidence="2">The sequence shown here is derived from an EMBL/GenBank/DDBJ whole genome shotgun (WGS) entry which is preliminary data.</text>
</comment>
<dbReference type="GeneID" id="81376100"/>
<evidence type="ECO:0000313" key="3">
    <source>
        <dbReference type="Proteomes" id="UP001147747"/>
    </source>
</evidence>
<reference evidence="2" key="2">
    <citation type="journal article" date="2023" name="IMA Fungus">
        <title>Comparative genomic study of the Penicillium genus elucidates a diverse pangenome and 15 lateral gene transfer events.</title>
        <authorList>
            <person name="Petersen C."/>
            <person name="Sorensen T."/>
            <person name="Nielsen M.R."/>
            <person name="Sondergaard T.E."/>
            <person name="Sorensen J.L."/>
            <person name="Fitzpatrick D.A."/>
            <person name="Frisvad J.C."/>
            <person name="Nielsen K.L."/>
        </authorList>
    </citation>
    <scope>NUCLEOTIDE SEQUENCE</scope>
    <source>
        <strain evidence="2">IBT 29677</strain>
    </source>
</reference>
<dbReference type="AlphaFoldDB" id="A0A9W9SKF7"/>
<feature type="domain" description="DUF4246" evidence="1">
    <location>
        <begin position="19"/>
        <end position="303"/>
    </location>
</feature>
<dbReference type="OrthoDB" id="4510369at2759"/>
<sequence length="313" mass="35136">MPLGHPSGAHTLGDMICNSNIYPLITMEELVTQAIPLWNESLSSVQKDWRSLKFDEKVDFSPPMPKWKEDGHRGLCGLLPHLDSKLSLNVPDIYRDWINDRQIILPEPPTFGSNKPPINNANLRSQCAKNGLQIFAKIENVDLRPGGQRPGGGPGALKAPSRNEHICATAMLFYDVANISIRKLCFRQRSSPDPALTREGLKEDVPAWARTMNWRTIQEDILGYKPQREPLYPFKSFYLVPTQELGKVKIPEGRMVAFPSLMQHRSTNFITADKRLPGSCKILSLFLVDPHVRIISSANVPPSERRGGRRGNG</sequence>
<gene>
    <name evidence="2" type="ORF">N7509_012483</name>
</gene>
<dbReference type="InterPro" id="IPR049192">
    <property type="entry name" value="DUF4246_C"/>
</dbReference>
<dbReference type="Pfam" id="PF14033">
    <property type="entry name" value="DUF4246"/>
    <property type="match status" value="1"/>
</dbReference>
<reference evidence="2" key="1">
    <citation type="submission" date="2022-12" db="EMBL/GenBank/DDBJ databases">
        <authorList>
            <person name="Petersen C."/>
        </authorList>
    </citation>
    <scope>NUCLEOTIDE SEQUENCE</scope>
    <source>
        <strain evidence="2">IBT 29677</strain>
    </source>
</reference>